<feature type="region of interest" description="Disordered" evidence="1">
    <location>
        <begin position="47"/>
        <end position="66"/>
    </location>
</feature>
<name>A0A2A4YFJ4_UNCAE</name>
<dbReference type="InterPro" id="IPR041657">
    <property type="entry name" value="HTH_17"/>
</dbReference>
<dbReference type="Proteomes" id="UP000217838">
    <property type="component" value="Unassembled WGS sequence"/>
</dbReference>
<dbReference type="AlphaFoldDB" id="A0A2A4YFJ4"/>
<reference evidence="4" key="1">
    <citation type="submission" date="2017-08" db="EMBL/GenBank/DDBJ databases">
        <title>A dynamic microbial community with high functional redundancy inhabits the cold, oxic subseafloor aquifer.</title>
        <authorList>
            <person name="Tully B.J."/>
            <person name="Wheat C.G."/>
            <person name="Glazer B.T."/>
            <person name="Huber J.A."/>
        </authorList>
    </citation>
    <scope>NUCLEOTIDE SEQUENCE [LARGE SCALE GENOMIC DNA]</scope>
</reference>
<comment type="caution">
    <text evidence="3">The sequence shown here is derived from an EMBL/GenBank/DDBJ whole genome shotgun (WGS) entry which is preliminary data.</text>
</comment>
<protein>
    <recommendedName>
        <fullName evidence="2">Helix-turn-helix domain-containing protein</fullName>
    </recommendedName>
</protein>
<evidence type="ECO:0000313" key="3">
    <source>
        <dbReference type="EMBL" id="PCI93390.1"/>
    </source>
</evidence>
<gene>
    <name evidence="3" type="ORF">COB11_05405</name>
</gene>
<evidence type="ECO:0000256" key="1">
    <source>
        <dbReference type="SAM" id="MobiDB-lite"/>
    </source>
</evidence>
<accession>A0A2A4YFJ4</accession>
<organism evidence="3 4">
    <name type="scientific">Aerophobetes bacterium</name>
    <dbReference type="NCBI Taxonomy" id="2030807"/>
    <lineage>
        <taxon>Bacteria</taxon>
        <taxon>Candidatus Aerophobota</taxon>
    </lineage>
</organism>
<feature type="domain" description="Helix-turn-helix" evidence="2">
    <location>
        <begin position="6"/>
        <end position="38"/>
    </location>
</feature>
<dbReference type="EMBL" id="NVUU01000063">
    <property type="protein sequence ID" value="PCI93390.1"/>
    <property type="molecule type" value="Genomic_DNA"/>
</dbReference>
<feature type="compositionally biased region" description="Basic and acidic residues" evidence="1">
    <location>
        <begin position="47"/>
        <end position="57"/>
    </location>
</feature>
<evidence type="ECO:0000313" key="4">
    <source>
        <dbReference type="Proteomes" id="UP000217838"/>
    </source>
</evidence>
<proteinExistence type="predicted"/>
<sequence>METNTWFTLDELATHLKLSRTNLYRIVQQSKIPASKIGFQQYGNQRLGDKPKVECRHSSTTRTGQQTAEIAEGMRHSVAIPQP</sequence>
<evidence type="ECO:0000259" key="2">
    <source>
        <dbReference type="Pfam" id="PF12728"/>
    </source>
</evidence>
<dbReference type="Pfam" id="PF12728">
    <property type="entry name" value="HTH_17"/>
    <property type="match status" value="1"/>
</dbReference>